<dbReference type="Gene3D" id="3.90.1170.50">
    <property type="entry name" value="Aldehyde oxidase/xanthine dehydrogenase, a/b hammerhead"/>
    <property type="match status" value="1"/>
</dbReference>
<dbReference type="SUPFAM" id="SSF54665">
    <property type="entry name" value="CO dehydrogenase molybdoprotein N-domain-like"/>
    <property type="match status" value="1"/>
</dbReference>
<dbReference type="Gene3D" id="3.30.365.10">
    <property type="entry name" value="Aldehyde oxidase/xanthine dehydrogenase, molybdopterin binding domain"/>
    <property type="match status" value="4"/>
</dbReference>
<protein>
    <submittedName>
        <fullName evidence="5">Xanthine dehydrogenase family protein molybdopterin-binding subunit</fullName>
    </submittedName>
</protein>
<dbReference type="InterPro" id="IPR016208">
    <property type="entry name" value="Ald_Oxase/xanthine_DH-like"/>
</dbReference>
<dbReference type="SMART" id="SM01008">
    <property type="entry name" value="Ald_Xan_dh_C"/>
    <property type="match status" value="1"/>
</dbReference>
<accession>A0ABT3U004</accession>
<keyword evidence="2" id="KW-0560">Oxidoreductase</keyword>
<organism evidence="5 6">
    <name type="scientific">Streptomyces beihaiensis</name>
    <dbReference type="NCBI Taxonomy" id="2984495"/>
    <lineage>
        <taxon>Bacteria</taxon>
        <taxon>Bacillati</taxon>
        <taxon>Actinomycetota</taxon>
        <taxon>Actinomycetes</taxon>
        <taxon>Kitasatosporales</taxon>
        <taxon>Streptomycetaceae</taxon>
        <taxon>Streptomyces</taxon>
    </lineage>
</organism>
<dbReference type="InterPro" id="IPR000674">
    <property type="entry name" value="Ald_Oxase/Xan_DH_a/b"/>
</dbReference>
<dbReference type="PANTHER" id="PTHR11908:SF132">
    <property type="entry name" value="ALDEHYDE OXIDASE 1-RELATED"/>
    <property type="match status" value="1"/>
</dbReference>
<evidence type="ECO:0000313" key="5">
    <source>
        <dbReference type="EMBL" id="MCX3062647.1"/>
    </source>
</evidence>
<dbReference type="EMBL" id="JAPHNL010000277">
    <property type="protein sequence ID" value="MCX3062647.1"/>
    <property type="molecule type" value="Genomic_DNA"/>
</dbReference>
<keyword evidence="1" id="KW-0500">Molybdenum</keyword>
<evidence type="ECO:0000256" key="1">
    <source>
        <dbReference type="ARBA" id="ARBA00022505"/>
    </source>
</evidence>
<dbReference type="InterPro" id="IPR036856">
    <property type="entry name" value="Ald_Oxase/Xan_DH_a/b_sf"/>
</dbReference>
<gene>
    <name evidence="5" type="ORF">OFY01_23400</name>
</gene>
<proteinExistence type="predicted"/>
<comment type="caution">
    <text evidence="5">The sequence shown here is derived from an EMBL/GenBank/DDBJ whole genome shotgun (WGS) entry which is preliminary data.</text>
</comment>
<evidence type="ECO:0000259" key="4">
    <source>
        <dbReference type="SMART" id="SM01008"/>
    </source>
</evidence>
<feature type="domain" description="Aldehyde oxidase/xanthine dehydrogenase a/b hammerhead" evidence="4">
    <location>
        <begin position="33"/>
        <end position="144"/>
    </location>
</feature>
<dbReference type="InterPro" id="IPR037165">
    <property type="entry name" value="AldOxase/xan_DH_Mopterin-bd_sf"/>
</dbReference>
<evidence type="ECO:0000256" key="3">
    <source>
        <dbReference type="SAM" id="MobiDB-lite"/>
    </source>
</evidence>
<dbReference type="InterPro" id="IPR046867">
    <property type="entry name" value="AldOxase/xan_DH_MoCoBD2"/>
</dbReference>
<dbReference type="Pfam" id="PF20256">
    <property type="entry name" value="MoCoBD_2"/>
    <property type="match status" value="1"/>
</dbReference>
<dbReference type="RefSeq" id="WP_266603014.1">
    <property type="nucleotide sequence ID" value="NZ_JAPHNL010000277.1"/>
</dbReference>
<feature type="region of interest" description="Disordered" evidence="3">
    <location>
        <begin position="1"/>
        <end position="21"/>
    </location>
</feature>
<evidence type="ECO:0000256" key="2">
    <source>
        <dbReference type="ARBA" id="ARBA00023002"/>
    </source>
</evidence>
<dbReference type="Pfam" id="PF02738">
    <property type="entry name" value="MoCoBD_1"/>
    <property type="match status" value="1"/>
</dbReference>
<evidence type="ECO:0000313" key="6">
    <source>
        <dbReference type="Proteomes" id="UP001163064"/>
    </source>
</evidence>
<dbReference type="InterPro" id="IPR008274">
    <property type="entry name" value="AldOxase/xan_DH_MoCoBD1"/>
</dbReference>
<sequence length="720" mass="76536">MTTAPTAPTPPAATTTGAVGTARSRVEGVEKVTGSARYASELPFTDLAHGWMVLSTVARGRVHAIDTESALAMPGVLTVVHHGNAPRVNTDYVGQLGPADPTLGVFQSDRIPHVGWPVALVVAETSEQAREAAEALDVTYETQPHDTAFHADRPGTYTPENAEVSKGDVEAELAASAVVVDARYTTPEQHHSAMEPHAATARWDAGRLELVDSNQGSMWVADELAKLFSLDLSAVRVRSEHVGGAFGSKGVRPHHVAAVMAATELQRPVRVALTRRQVFAITGYRSPTAQRVRLGAEPDGRLRAFEHVAQCSTSTVREFIENSALYGRVLYEADAHRTVNTVTRLDIPTPTFLRAPGEAPGSFAVESALDELAERLGIDPIALRVRNEPDVGPVSGLPFAGRNLLACYEEGARRFGWAGRDPRPRTRREGRWLLGTGVAACAFPSGVAPSTASVTAEADGTYTVRITAADVGTGARTALTQIAADELGTTPERVRVRIADSDFGPAWVSGGSMGTRSWGWAVIAASRELRERVALLTDIPAEGVTARVNTADLVASLAQKERYSYGAQFAEAAVDVTTGEVRVRRLLGVFDAGRIVNPLTTRSQLVGGMTWGISMALHEEAVRDQETGGHVGADFAGYHFAANADVPVIEADWLGEVDPDDPIGIKGVGEIGIVGTAAAIANAVWHATGVRHRDLPIRPDRVLLAEGDAQAPDRGDRTDA</sequence>
<name>A0ABT3U004_9ACTN</name>
<dbReference type="SUPFAM" id="SSF56003">
    <property type="entry name" value="Molybdenum cofactor-binding domain"/>
    <property type="match status" value="1"/>
</dbReference>
<reference evidence="5" key="1">
    <citation type="submission" date="2022-10" db="EMBL/GenBank/DDBJ databases">
        <title>Streptomyces beihaiensis sp. nov., a chitin degrading actinobacterium, isolated from shrimp pond soil.</title>
        <authorList>
            <person name="Xie J."/>
            <person name="Shen N."/>
        </authorList>
    </citation>
    <scope>NUCLEOTIDE SEQUENCE</scope>
    <source>
        <strain evidence="5">GXMU-J5</strain>
    </source>
</reference>
<dbReference type="PANTHER" id="PTHR11908">
    <property type="entry name" value="XANTHINE DEHYDROGENASE"/>
    <property type="match status" value="1"/>
</dbReference>
<dbReference type="Proteomes" id="UP001163064">
    <property type="component" value="Unassembled WGS sequence"/>
</dbReference>
<keyword evidence="6" id="KW-1185">Reference proteome</keyword>
<dbReference type="Pfam" id="PF01315">
    <property type="entry name" value="Ald_Xan_dh_C"/>
    <property type="match status" value="1"/>
</dbReference>